<evidence type="ECO:0000313" key="2">
    <source>
        <dbReference type="WBParaSite" id="nRc.2.0.1.t05962-RA"/>
    </source>
</evidence>
<evidence type="ECO:0000313" key="1">
    <source>
        <dbReference type="Proteomes" id="UP000887565"/>
    </source>
</evidence>
<dbReference type="Proteomes" id="UP000887565">
    <property type="component" value="Unplaced"/>
</dbReference>
<name>A0A915HWM9_ROMCU</name>
<reference evidence="2" key="1">
    <citation type="submission" date="2022-11" db="UniProtKB">
        <authorList>
            <consortium name="WormBaseParasite"/>
        </authorList>
    </citation>
    <scope>IDENTIFICATION</scope>
</reference>
<sequence length="63" mass="7767">MQISYMLLKRDKRWTYEEALENRDEQFVVSQQKEERCTWTKGCLLTNVTYSRGRLINKDLRYM</sequence>
<accession>A0A915HWM9</accession>
<protein>
    <submittedName>
        <fullName evidence="2">Uncharacterized protein</fullName>
    </submittedName>
</protein>
<proteinExistence type="predicted"/>
<dbReference type="AlphaFoldDB" id="A0A915HWM9"/>
<dbReference type="WBParaSite" id="nRc.2.0.1.t05962-RA">
    <property type="protein sequence ID" value="nRc.2.0.1.t05962-RA"/>
    <property type="gene ID" value="nRc.2.0.1.g05962"/>
</dbReference>
<keyword evidence="1" id="KW-1185">Reference proteome</keyword>
<organism evidence="1 2">
    <name type="scientific">Romanomermis culicivorax</name>
    <name type="common">Nematode worm</name>
    <dbReference type="NCBI Taxonomy" id="13658"/>
    <lineage>
        <taxon>Eukaryota</taxon>
        <taxon>Metazoa</taxon>
        <taxon>Ecdysozoa</taxon>
        <taxon>Nematoda</taxon>
        <taxon>Enoplea</taxon>
        <taxon>Dorylaimia</taxon>
        <taxon>Mermithida</taxon>
        <taxon>Mermithoidea</taxon>
        <taxon>Mermithidae</taxon>
        <taxon>Romanomermis</taxon>
    </lineage>
</organism>